<feature type="domain" description="PWWP" evidence="1">
    <location>
        <begin position="13"/>
        <end position="68"/>
    </location>
</feature>
<protein>
    <recommendedName>
        <fullName evidence="1">PWWP domain-containing protein</fullName>
    </recommendedName>
</protein>
<dbReference type="HOGENOM" id="CLU_630577_0_0_1"/>
<evidence type="ECO:0000313" key="3">
    <source>
        <dbReference type="Proteomes" id="UP000015103"/>
    </source>
</evidence>
<dbReference type="VEuPathDB" id="VectorBase:RPRC005449"/>
<keyword evidence="3" id="KW-1185">Reference proteome</keyword>
<proteinExistence type="predicted"/>
<dbReference type="PANTHER" id="PTHR12550:SF70">
    <property type="entry name" value="JIL-1 ANCHORING AND STABILIZING PROTEIN, ISOFORM A"/>
    <property type="match status" value="1"/>
</dbReference>
<dbReference type="SUPFAM" id="SSF63748">
    <property type="entry name" value="Tudor/PWWP/MBT"/>
    <property type="match status" value="2"/>
</dbReference>
<reference evidence="2" key="1">
    <citation type="submission" date="2015-05" db="UniProtKB">
        <authorList>
            <consortium name="EnsemblMetazoa"/>
        </authorList>
    </citation>
    <scope>IDENTIFICATION</scope>
</reference>
<dbReference type="Proteomes" id="UP000015103">
    <property type="component" value="Unassembled WGS sequence"/>
</dbReference>
<organism evidence="2 3">
    <name type="scientific">Rhodnius prolixus</name>
    <name type="common">Triatomid bug</name>
    <dbReference type="NCBI Taxonomy" id="13249"/>
    <lineage>
        <taxon>Eukaryota</taxon>
        <taxon>Metazoa</taxon>
        <taxon>Ecdysozoa</taxon>
        <taxon>Arthropoda</taxon>
        <taxon>Hexapoda</taxon>
        <taxon>Insecta</taxon>
        <taxon>Pterygota</taxon>
        <taxon>Neoptera</taxon>
        <taxon>Paraneoptera</taxon>
        <taxon>Hemiptera</taxon>
        <taxon>Heteroptera</taxon>
        <taxon>Panheteroptera</taxon>
        <taxon>Cimicomorpha</taxon>
        <taxon>Reduviidae</taxon>
        <taxon>Triatominae</taxon>
        <taxon>Rhodnius</taxon>
    </lineage>
</organism>
<sequence length="435" mass="50818">MNSVSFLKNKYEEGDKVFAKVKGYRYWPAKITSVFTSRSNFVKYNVLFYGSNQTGVVKEDQICNYIENKKEHGKLKKKNRSFEKAILEIDADIEDFTTIRANISQIASVNNNLETEFSLVEGEFILATKQSGEIVKIPLNLNRPHFTDDNRKAKWDEIVLHQAKLLKARIEIGETVLAQQEMDNWTKSKAFEIQRRHHLEQKNKMYRSAFGRNKYEVGETVFAKIPGFPYWPAKIWSVIKGSPDKVRYEVYIYGFKQIRVLKEHRLCKSMEIMKLDRLKMTNKWFRKAVEDFERDVNIMTTILNEMAQLRLSDEPLKRDCKAIKGKPDGDVISATDPLGLQIDIPLNLNRPNFADDKRATEWNVIVLQQAYLLKARIERGETVSAHQEMDDWTKSKAFEVRRGLLLERKRQRRVKVIEEINRRSNNKTNGTNDGL</sequence>
<feature type="domain" description="PWWP" evidence="1">
    <location>
        <begin position="217"/>
        <end position="254"/>
    </location>
</feature>
<dbReference type="PANTHER" id="PTHR12550">
    <property type="entry name" value="HEPATOMA-DERIVED GROWTH FACTOR-RELATED"/>
    <property type="match status" value="1"/>
</dbReference>
<accession>T1HN25</accession>
<dbReference type="STRING" id="13249.T1HN25"/>
<dbReference type="EMBL" id="ACPB03023372">
    <property type="status" value="NOT_ANNOTATED_CDS"/>
    <property type="molecule type" value="Genomic_DNA"/>
</dbReference>
<dbReference type="Gene3D" id="2.30.30.140">
    <property type="match status" value="2"/>
</dbReference>
<name>T1HN25_RHOPR</name>
<dbReference type="SMART" id="SM00293">
    <property type="entry name" value="PWWP"/>
    <property type="match status" value="2"/>
</dbReference>
<dbReference type="EnsemblMetazoa" id="RPRC005449-RA">
    <property type="protein sequence ID" value="RPRC005449-PA"/>
    <property type="gene ID" value="RPRC005449"/>
</dbReference>
<evidence type="ECO:0000313" key="2">
    <source>
        <dbReference type="EnsemblMetazoa" id="RPRC005449-PA"/>
    </source>
</evidence>
<dbReference type="Pfam" id="PF00855">
    <property type="entry name" value="PWWP"/>
    <property type="match status" value="1"/>
</dbReference>
<dbReference type="AlphaFoldDB" id="T1HN25"/>
<dbReference type="InterPro" id="IPR000313">
    <property type="entry name" value="PWWP_dom"/>
</dbReference>
<dbReference type="EMBL" id="ACPB03023371">
    <property type="status" value="NOT_ANNOTATED_CDS"/>
    <property type="molecule type" value="Genomic_DNA"/>
</dbReference>
<dbReference type="PROSITE" id="PS50812">
    <property type="entry name" value="PWWP"/>
    <property type="match status" value="2"/>
</dbReference>
<evidence type="ECO:0000259" key="1">
    <source>
        <dbReference type="PROSITE" id="PS50812"/>
    </source>
</evidence>
<dbReference type="InParanoid" id="T1HN25"/>